<evidence type="ECO:0000256" key="1">
    <source>
        <dbReference type="ARBA" id="ARBA00004370"/>
    </source>
</evidence>
<dbReference type="PANTHER" id="PTHR12770">
    <property type="entry name" value="RUS1 FAMILY PROTEIN C16ORF58"/>
    <property type="match status" value="1"/>
</dbReference>
<evidence type="ECO:0000313" key="9">
    <source>
        <dbReference type="Proteomes" id="UP000053573"/>
    </source>
</evidence>
<dbReference type="InterPro" id="IPR054549">
    <property type="entry name" value="UVB_sens_RUS_dom"/>
</dbReference>
<evidence type="ECO:0000256" key="6">
    <source>
        <dbReference type="SAM" id="MobiDB-lite"/>
    </source>
</evidence>
<evidence type="ECO:0000313" key="8">
    <source>
        <dbReference type="EMBL" id="KLJ12769.1"/>
    </source>
</evidence>
<dbReference type="InterPro" id="IPR006968">
    <property type="entry name" value="RUS_fam"/>
</dbReference>
<evidence type="ECO:0000256" key="2">
    <source>
        <dbReference type="ARBA" id="ARBA00007558"/>
    </source>
</evidence>
<evidence type="ECO:0000256" key="4">
    <source>
        <dbReference type="ARBA" id="ARBA00022989"/>
    </source>
</evidence>
<sequence length="501" mass="54950">MPPVHGAITVRETNEIGATTATYIYSTTREPVQLPTPGSSENASVRHERRRVDIVPPSRKESSSSLTSLLNVFLPVGYPHSVSDDYLEYQIYDSLQAFSSSIAGLLASRAVLQGVGVGDASASPTVALLHSVLQDSMGRIATILFAHRLGTSLEPECKMYRLAADVLNDSAMVFDCLSPAFPKHLRIVVLACSSVLRALCGVAAGSSKASLSSHFARWGNLGELNAKDSSQETVISLLGMLCGSLVVSHISTPLATWTTLLFLLLVHLSTNYAAVRSVNMTTLNRQRANIVFSTLFEDGSVLTPKQASKCERIFERDGILRWKASAATLGSCRIGVSFQELLCASRGRVNSIRDVNIDIHRLLHLFRKEEYILWFNSRDKKGTIVLKNSVTPLSQLKAWSHALMVAKRLAGLRREEEEEADSLSGKEGKGEKPTRRDQQRNENDSIANLTDPDTIFSILESTLHTHSTGFNGQIAMLKDAGWDVDTPSLETRPARRFQIVE</sequence>
<reference evidence="9" key="1">
    <citation type="journal article" date="2015" name="PLoS Genet.">
        <title>The dynamic genome and transcriptome of the human fungal pathogen Blastomyces and close relative Emmonsia.</title>
        <authorList>
            <person name="Munoz J.F."/>
            <person name="Gauthier G.M."/>
            <person name="Desjardins C.A."/>
            <person name="Gallo J.E."/>
            <person name="Holder J."/>
            <person name="Sullivan T.D."/>
            <person name="Marty A.J."/>
            <person name="Carmen J.C."/>
            <person name="Chen Z."/>
            <person name="Ding L."/>
            <person name="Gujja S."/>
            <person name="Magrini V."/>
            <person name="Misas E."/>
            <person name="Mitreva M."/>
            <person name="Priest M."/>
            <person name="Saif S."/>
            <person name="Whiston E.A."/>
            <person name="Young S."/>
            <person name="Zeng Q."/>
            <person name="Goldman W.E."/>
            <person name="Mardis E.R."/>
            <person name="Taylor J.W."/>
            <person name="McEwen J.G."/>
            <person name="Clay O.K."/>
            <person name="Klein B.S."/>
            <person name="Cuomo C.A."/>
        </authorList>
    </citation>
    <scope>NUCLEOTIDE SEQUENCE [LARGE SCALE GENOMIC DNA]</scope>
    <source>
        <strain evidence="9">UAMH 139</strain>
    </source>
</reference>
<comment type="subcellular location">
    <subcellularLocation>
        <location evidence="1">Membrane</location>
    </subcellularLocation>
</comment>
<dbReference type="AlphaFoldDB" id="A0A0H1BMJ4"/>
<gene>
    <name evidence="8" type="ORF">EMPG_12219</name>
</gene>
<evidence type="ECO:0000256" key="3">
    <source>
        <dbReference type="ARBA" id="ARBA00022692"/>
    </source>
</evidence>
<dbReference type="EMBL" id="LDEV01000703">
    <property type="protein sequence ID" value="KLJ12769.1"/>
    <property type="molecule type" value="Genomic_DNA"/>
</dbReference>
<protein>
    <recommendedName>
        <fullName evidence="7">Protein root UVB sensitive/RUS domain-containing protein</fullName>
    </recommendedName>
</protein>
<keyword evidence="4" id="KW-1133">Transmembrane helix</keyword>
<evidence type="ECO:0000259" key="7">
    <source>
        <dbReference type="Pfam" id="PF04884"/>
    </source>
</evidence>
<keyword evidence="3" id="KW-0812">Transmembrane</keyword>
<dbReference type="GO" id="GO:0016020">
    <property type="term" value="C:membrane"/>
    <property type="evidence" value="ECO:0007669"/>
    <property type="project" value="UniProtKB-SubCell"/>
</dbReference>
<feature type="region of interest" description="Disordered" evidence="6">
    <location>
        <begin position="416"/>
        <end position="449"/>
    </location>
</feature>
<dbReference type="OrthoDB" id="364779at2759"/>
<comment type="caution">
    <text evidence="8">The sequence shown here is derived from an EMBL/GenBank/DDBJ whole genome shotgun (WGS) entry which is preliminary data.</text>
</comment>
<comment type="similarity">
    <text evidence="2">Belongs to the RUS1 family.</text>
</comment>
<feature type="compositionally biased region" description="Basic and acidic residues" evidence="6">
    <location>
        <begin position="424"/>
        <end position="443"/>
    </location>
</feature>
<dbReference type="PANTHER" id="PTHR12770:SF31">
    <property type="entry name" value="RUS FAMILY MEMBER 1"/>
    <property type="match status" value="1"/>
</dbReference>
<dbReference type="Pfam" id="PF04884">
    <property type="entry name" value="UVB_sens_prot"/>
    <property type="match status" value="1"/>
</dbReference>
<proteinExistence type="inferred from homology"/>
<dbReference type="Proteomes" id="UP000053573">
    <property type="component" value="Unassembled WGS sequence"/>
</dbReference>
<name>A0A0H1BMJ4_9EURO</name>
<keyword evidence="9" id="KW-1185">Reference proteome</keyword>
<evidence type="ECO:0000256" key="5">
    <source>
        <dbReference type="ARBA" id="ARBA00023136"/>
    </source>
</evidence>
<accession>A0A0H1BMJ4</accession>
<keyword evidence="5" id="KW-0472">Membrane</keyword>
<organism evidence="8 9">
    <name type="scientific">Blastomyces silverae</name>
    <dbReference type="NCBI Taxonomy" id="2060906"/>
    <lineage>
        <taxon>Eukaryota</taxon>
        <taxon>Fungi</taxon>
        <taxon>Dikarya</taxon>
        <taxon>Ascomycota</taxon>
        <taxon>Pezizomycotina</taxon>
        <taxon>Eurotiomycetes</taxon>
        <taxon>Eurotiomycetidae</taxon>
        <taxon>Onygenales</taxon>
        <taxon>Ajellomycetaceae</taxon>
        <taxon>Blastomyces</taxon>
    </lineage>
</organism>
<feature type="domain" description="Protein root UVB sensitive/RUS" evidence="7">
    <location>
        <begin position="60"/>
        <end position="298"/>
    </location>
</feature>